<accession>A0ABR7TPW7</accession>
<dbReference type="InterPro" id="IPR015422">
    <property type="entry name" value="PyrdxlP-dep_Trfase_small"/>
</dbReference>
<dbReference type="InterPro" id="IPR015421">
    <property type="entry name" value="PyrdxlP-dep_Trfase_major"/>
</dbReference>
<evidence type="ECO:0000313" key="7">
    <source>
        <dbReference type="Proteomes" id="UP000659124"/>
    </source>
</evidence>
<dbReference type="InterPro" id="IPR015424">
    <property type="entry name" value="PyrdxlP-dep_Trfase"/>
</dbReference>
<dbReference type="Proteomes" id="UP000659124">
    <property type="component" value="Unassembled WGS sequence"/>
</dbReference>
<evidence type="ECO:0000259" key="5">
    <source>
        <dbReference type="Pfam" id="PF00155"/>
    </source>
</evidence>
<dbReference type="GO" id="GO:0010326">
    <property type="term" value="F:methionine-oxo-acid transaminase activity"/>
    <property type="evidence" value="ECO:0007669"/>
    <property type="project" value="UniProtKB-EC"/>
</dbReference>
<dbReference type="Gene3D" id="3.40.640.10">
    <property type="entry name" value="Type I PLP-dependent aspartate aminotransferase-like (Major domain)"/>
    <property type="match status" value="1"/>
</dbReference>
<dbReference type="NCBIfam" id="NF009079">
    <property type="entry name" value="PRK12414.1"/>
    <property type="match status" value="1"/>
</dbReference>
<dbReference type="PANTHER" id="PTHR43807">
    <property type="entry name" value="FI04487P"/>
    <property type="match status" value="1"/>
</dbReference>
<dbReference type="Pfam" id="PF00155">
    <property type="entry name" value="Aminotran_1_2"/>
    <property type="match status" value="1"/>
</dbReference>
<keyword evidence="3 6" id="KW-0808">Transferase</keyword>
<dbReference type="Gene3D" id="3.90.1150.10">
    <property type="entry name" value="Aspartate Aminotransferase, domain 1"/>
    <property type="match status" value="1"/>
</dbReference>
<reference evidence="6 7" key="1">
    <citation type="submission" date="2020-09" db="EMBL/GenBank/DDBJ databases">
        <title>Genome sequences of type strains of Chitinophaga qingshengii and Chitinophaga varians.</title>
        <authorList>
            <person name="Kittiwongwattana C."/>
        </authorList>
    </citation>
    <scope>NUCLEOTIDE SEQUENCE [LARGE SCALE GENOMIC DNA]</scope>
    <source>
        <strain evidence="6 7">JCM 30026</strain>
    </source>
</reference>
<comment type="caution">
    <text evidence="6">The sequence shown here is derived from an EMBL/GenBank/DDBJ whole genome shotgun (WGS) entry which is preliminary data.</text>
</comment>
<dbReference type="InterPro" id="IPR004839">
    <property type="entry name" value="Aminotransferase_I/II_large"/>
</dbReference>
<evidence type="ECO:0000256" key="2">
    <source>
        <dbReference type="ARBA" id="ARBA00022576"/>
    </source>
</evidence>
<evidence type="ECO:0000256" key="1">
    <source>
        <dbReference type="ARBA" id="ARBA00001933"/>
    </source>
</evidence>
<evidence type="ECO:0000256" key="3">
    <source>
        <dbReference type="ARBA" id="ARBA00022679"/>
    </source>
</evidence>
<keyword evidence="7" id="KW-1185">Reference proteome</keyword>
<comment type="cofactor">
    <cofactor evidence="1">
        <name>pyridoxal 5'-phosphate</name>
        <dbReference type="ChEBI" id="CHEBI:597326"/>
    </cofactor>
</comment>
<organism evidence="6 7">
    <name type="scientific">Chitinophaga qingshengii</name>
    <dbReference type="NCBI Taxonomy" id="1569794"/>
    <lineage>
        <taxon>Bacteria</taxon>
        <taxon>Pseudomonadati</taxon>
        <taxon>Bacteroidota</taxon>
        <taxon>Chitinophagia</taxon>
        <taxon>Chitinophagales</taxon>
        <taxon>Chitinophagaceae</taxon>
        <taxon>Chitinophaga</taxon>
    </lineage>
</organism>
<dbReference type="EC" id="2.6.1.88" evidence="6"/>
<protein>
    <submittedName>
        <fullName evidence="6">Methionine aminotransferase</fullName>
        <ecNumber evidence="6">2.6.1.88</ecNumber>
    </submittedName>
</protein>
<name>A0ABR7TPW7_9BACT</name>
<dbReference type="PANTHER" id="PTHR43807:SF20">
    <property type="entry name" value="FI04487P"/>
    <property type="match status" value="1"/>
</dbReference>
<proteinExistence type="predicted"/>
<dbReference type="SUPFAM" id="SSF53383">
    <property type="entry name" value="PLP-dependent transferases"/>
    <property type="match status" value="1"/>
</dbReference>
<evidence type="ECO:0000313" key="6">
    <source>
        <dbReference type="EMBL" id="MBC9931690.1"/>
    </source>
</evidence>
<dbReference type="EMBL" id="JACVFC010000001">
    <property type="protein sequence ID" value="MBC9931690.1"/>
    <property type="molecule type" value="Genomic_DNA"/>
</dbReference>
<sequence length="377" mass="43120">MSKLPHTGTTIFSVMSALAAEHKAINLSQGFPDYDCSDELKEMVNHAMQQGHNQYAPMPGLMQLRTAIAAKIRGLYQQTINPDTDITITPGGTYAIYTAIATFIHPGDEVIIFEPAYDSYIPNVLVNGGVPVLIPLSFPEYRIDWQEVRRKITPRTRMIMINTPHNPTGSILREEDMTELEKLVAEHNLLVLSDEVYEHLVFDGARHLSVLRYPEIYKNSFVVFSFGKVFHNTGWKMGYCVAPEHLTKEYRKVHQYLCFSVNTPMQYGLAEFLETPAHYLELPAFYQQKRDYFLELMNGSRFTPLASQGSYFQLMRYDQISTEGDKEFAIRLTKEFGVAAIPVSAFYHDGKDDRVIRFCFAKKETTLEQAATRLKKI</sequence>
<dbReference type="RefSeq" id="WP_188088700.1">
    <property type="nucleotide sequence ID" value="NZ_JACVFC010000001.1"/>
</dbReference>
<dbReference type="CDD" id="cd00609">
    <property type="entry name" value="AAT_like"/>
    <property type="match status" value="1"/>
</dbReference>
<evidence type="ECO:0000256" key="4">
    <source>
        <dbReference type="ARBA" id="ARBA00022898"/>
    </source>
</evidence>
<keyword evidence="2 6" id="KW-0032">Aminotransferase</keyword>
<keyword evidence="4" id="KW-0663">Pyridoxal phosphate</keyword>
<dbReference type="NCBIfam" id="NF006569">
    <property type="entry name" value="PRK09082.1"/>
    <property type="match status" value="1"/>
</dbReference>
<gene>
    <name evidence="6" type="ORF">ICL07_14990</name>
</gene>
<dbReference type="InterPro" id="IPR051326">
    <property type="entry name" value="Kynurenine-oxoglutarate_AT"/>
</dbReference>
<feature type="domain" description="Aminotransferase class I/classII large" evidence="5">
    <location>
        <begin position="24"/>
        <end position="374"/>
    </location>
</feature>